<organism evidence="2 3">
    <name type="scientific">Paenibacillus macquariensis</name>
    <dbReference type="NCBI Taxonomy" id="948756"/>
    <lineage>
        <taxon>Bacteria</taxon>
        <taxon>Bacillati</taxon>
        <taxon>Bacillota</taxon>
        <taxon>Bacilli</taxon>
        <taxon>Bacillales</taxon>
        <taxon>Paenibacillaceae</taxon>
        <taxon>Paenibacillus</taxon>
    </lineage>
</organism>
<sequence length="219" mass="25521">MQRTIYDFLFQKYDFFQTRDNASLRDQFKGSMKVYWGLKLLAVTIYFSLFLRFVGQDIYLPTETYWFVGSVVAGLLLITLSYLNVFSAWFVITLSKHRKWIDTLLILTGIILCIKLPVYTFGDSSYDISGLRESLFIPGLLLITVGLYRKIHYQKSKVVPFSAIVSVIISACIFIKFPMDSIMQSVYLGFIILLNLGFLVDLFLFYYLHMKLKTTTNYR</sequence>
<keyword evidence="1" id="KW-0472">Membrane</keyword>
<name>A0ABY1K2Z7_9BACL</name>
<proteinExistence type="predicted"/>
<evidence type="ECO:0000313" key="3">
    <source>
        <dbReference type="Proteomes" id="UP000186666"/>
    </source>
</evidence>
<feature type="transmembrane region" description="Helical" evidence="1">
    <location>
        <begin position="104"/>
        <end position="122"/>
    </location>
</feature>
<gene>
    <name evidence="2" type="ORF">SAMN05421578_108120</name>
</gene>
<keyword evidence="3" id="KW-1185">Reference proteome</keyword>
<feature type="transmembrane region" description="Helical" evidence="1">
    <location>
        <begin position="34"/>
        <end position="54"/>
    </location>
</feature>
<reference evidence="2 3" key="1">
    <citation type="submission" date="2017-01" db="EMBL/GenBank/DDBJ databases">
        <authorList>
            <person name="Varghese N."/>
            <person name="Submissions S."/>
        </authorList>
    </citation>
    <scope>NUCLEOTIDE SEQUENCE [LARGE SCALE GENOMIC DNA]</scope>
    <source>
        <strain evidence="2 3">ATCC 23464</strain>
    </source>
</reference>
<feature type="transmembrane region" description="Helical" evidence="1">
    <location>
        <begin position="134"/>
        <end position="151"/>
    </location>
</feature>
<dbReference type="EMBL" id="FTNK01000008">
    <property type="protein sequence ID" value="SIR18937.1"/>
    <property type="molecule type" value="Genomic_DNA"/>
</dbReference>
<protein>
    <submittedName>
        <fullName evidence="2">Uncharacterized protein</fullName>
    </submittedName>
</protein>
<feature type="transmembrane region" description="Helical" evidence="1">
    <location>
        <begin position="158"/>
        <end position="179"/>
    </location>
</feature>
<evidence type="ECO:0000313" key="2">
    <source>
        <dbReference type="EMBL" id="SIR18937.1"/>
    </source>
</evidence>
<feature type="transmembrane region" description="Helical" evidence="1">
    <location>
        <begin position="185"/>
        <end position="208"/>
    </location>
</feature>
<feature type="transmembrane region" description="Helical" evidence="1">
    <location>
        <begin position="66"/>
        <end position="92"/>
    </location>
</feature>
<dbReference type="Proteomes" id="UP000186666">
    <property type="component" value="Unassembled WGS sequence"/>
</dbReference>
<comment type="caution">
    <text evidence="2">The sequence shown here is derived from an EMBL/GenBank/DDBJ whole genome shotgun (WGS) entry which is preliminary data.</text>
</comment>
<accession>A0ABY1K2Z7</accession>
<keyword evidence="1" id="KW-1133">Transmembrane helix</keyword>
<dbReference type="RefSeq" id="WP_068579500.1">
    <property type="nucleotide sequence ID" value="NZ_FTNK01000008.1"/>
</dbReference>
<evidence type="ECO:0000256" key="1">
    <source>
        <dbReference type="SAM" id="Phobius"/>
    </source>
</evidence>
<keyword evidence="1" id="KW-0812">Transmembrane</keyword>